<reference evidence="1" key="1">
    <citation type="journal article" date="2022" name="New Phytol.">
        <title>Evolutionary transition to the ectomycorrhizal habit in the genomes of a hyperdiverse lineage of mushroom-forming fungi.</title>
        <authorList>
            <person name="Looney B."/>
            <person name="Miyauchi S."/>
            <person name="Morin E."/>
            <person name="Drula E."/>
            <person name="Courty P.E."/>
            <person name="Kohler A."/>
            <person name="Kuo A."/>
            <person name="LaButti K."/>
            <person name="Pangilinan J."/>
            <person name="Lipzen A."/>
            <person name="Riley R."/>
            <person name="Andreopoulos W."/>
            <person name="He G."/>
            <person name="Johnson J."/>
            <person name="Nolan M."/>
            <person name="Tritt A."/>
            <person name="Barry K.W."/>
            <person name="Grigoriev I.V."/>
            <person name="Nagy L.G."/>
            <person name="Hibbett D."/>
            <person name="Henrissat B."/>
            <person name="Matheny P.B."/>
            <person name="Labbe J."/>
            <person name="Martin F.M."/>
        </authorList>
    </citation>
    <scope>NUCLEOTIDE SEQUENCE</scope>
    <source>
        <strain evidence="1">BPL690</strain>
    </source>
</reference>
<evidence type="ECO:0000313" key="1">
    <source>
        <dbReference type="EMBL" id="KAI0292689.1"/>
    </source>
</evidence>
<accession>A0AAD4LWD9</accession>
<organism evidence="1 2">
    <name type="scientific">Multifurca ochricompacta</name>
    <dbReference type="NCBI Taxonomy" id="376703"/>
    <lineage>
        <taxon>Eukaryota</taxon>
        <taxon>Fungi</taxon>
        <taxon>Dikarya</taxon>
        <taxon>Basidiomycota</taxon>
        <taxon>Agaricomycotina</taxon>
        <taxon>Agaricomycetes</taxon>
        <taxon>Russulales</taxon>
        <taxon>Russulaceae</taxon>
        <taxon>Multifurca</taxon>
    </lineage>
</organism>
<name>A0AAD4LWD9_9AGAM</name>
<dbReference type="AlphaFoldDB" id="A0AAD4LWD9"/>
<dbReference type="Proteomes" id="UP001203297">
    <property type="component" value="Unassembled WGS sequence"/>
</dbReference>
<proteinExistence type="predicted"/>
<protein>
    <submittedName>
        <fullName evidence="1">Uncharacterized protein</fullName>
    </submittedName>
</protein>
<dbReference type="EMBL" id="WTXG01000113">
    <property type="protein sequence ID" value="KAI0292689.1"/>
    <property type="molecule type" value="Genomic_DNA"/>
</dbReference>
<keyword evidence="2" id="KW-1185">Reference proteome</keyword>
<evidence type="ECO:0000313" key="2">
    <source>
        <dbReference type="Proteomes" id="UP001203297"/>
    </source>
</evidence>
<sequence>MFRPTPNGFVCPAFHVLLNRLMGSHTHTEFPGSCWTLSSQQGETSLNLIASVPLLAKQSHERRSRVSQGETGGTELYLRDVTHQILRMRPIQRDRCLLTDLMHGGRSFALEKQCSSSLLSLLFFKFLRGLCVRVHIHELIQPLSRTLFCSTCCATVDIHKANLTHNENRNRNPESGTFKSPFYLRIPIRG</sequence>
<gene>
    <name evidence="1" type="ORF">B0F90DRAFT_1768195</name>
</gene>
<comment type="caution">
    <text evidence="1">The sequence shown here is derived from an EMBL/GenBank/DDBJ whole genome shotgun (WGS) entry which is preliminary data.</text>
</comment>